<reference evidence="2 3" key="1">
    <citation type="journal article" date="2019" name="Emerg. Microbes Infect.">
        <title>Comprehensive subspecies identification of 175 nontuberculous mycobacteria species based on 7547 genomic profiles.</title>
        <authorList>
            <person name="Matsumoto Y."/>
            <person name="Kinjo T."/>
            <person name="Motooka D."/>
            <person name="Nabeya D."/>
            <person name="Jung N."/>
            <person name="Uechi K."/>
            <person name="Horii T."/>
            <person name="Iida T."/>
            <person name="Fujita J."/>
            <person name="Nakamura S."/>
        </authorList>
    </citation>
    <scope>NUCLEOTIDE SEQUENCE [LARGE SCALE GENOMIC DNA]</scope>
    <source>
        <strain evidence="2 3">JCM 16367</strain>
    </source>
</reference>
<dbReference type="KEGG" id="mnv:MNVI_45680"/>
<dbReference type="GO" id="GO:0016491">
    <property type="term" value="F:oxidoreductase activity"/>
    <property type="evidence" value="ECO:0007669"/>
    <property type="project" value="InterPro"/>
</dbReference>
<dbReference type="PRINTS" id="PR00069">
    <property type="entry name" value="ALDKETRDTASE"/>
</dbReference>
<dbReference type="PANTHER" id="PTHR43638">
    <property type="entry name" value="OXIDOREDUCTASE, ALDO/KETO REDUCTASE FAMILY PROTEIN"/>
    <property type="match status" value="1"/>
</dbReference>
<dbReference type="AlphaFoldDB" id="A0A7I7PL66"/>
<organism evidence="2 3">
    <name type="scientific">Mycobacterium noviomagense</name>
    <dbReference type="NCBI Taxonomy" id="459858"/>
    <lineage>
        <taxon>Bacteria</taxon>
        <taxon>Bacillati</taxon>
        <taxon>Actinomycetota</taxon>
        <taxon>Actinomycetes</taxon>
        <taxon>Mycobacteriales</taxon>
        <taxon>Mycobacteriaceae</taxon>
        <taxon>Mycobacterium</taxon>
    </lineage>
</organism>
<dbReference type="PANTHER" id="PTHR43638:SF3">
    <property type="entry name" value="ALDEHYDE REDUCTASE"/>
    <property type="match status" value="1"/>
</dbReference>
<dbReference type="EMBL" id="AP022583">
    <property type="protein sequence ID" value="BBY09250.1"/>
    <property type="molecule type" value="Genomic_DNA"/>
</dbReference>
<dbReference type="Proteomes" id="UP000466894">
    <property type="component" value="Chromosome"/>
</dbReference>
<feature type="domain" description="NADP-dependent oxidoreductase" evidence="1">
    <location>
        <begin position="64"/>
        <end position="345"/>
    </location>
</feature>
<evidence type="ECO:0000313" key="2">
    <source>
        <dbReference type="EMBL" id="BBY09250.1"/>
    </source>
</evidence>
<dbReference type="SUPFAM" id="SSF51430">
    <property type="entry name" value="NAD(P)-linked oxidoreductase"/>
    <property type="match status" value="1"/>
</dbReference>
<sequence>MQRPSPLEAPITTVRDISALSCNEPLQAQRIGRRVDIRVGRAGHVSTVGHMKYLDVDGVGKVSRIGLGTWQFGSFEWGYGDSYASGAARDIVQRALALGVTLFDTAEIYGLGKSERILGEALGDKRADVAVASKIMPVAPFPPVVKQRARASARRLRLDRIPLYQVHQPNPVVPDSVIMPGMRELLDSGVIGAAGVSNYSLSRWQKADAALGRPVISNQVHFSLAHPQALDDLVPFAQRENRIVIAYSPLAQGLLGGKYGVENRPGGVRAVNPLFGTENLRRIEPLLQTLRDVGAEVDAKPAQVALAWLISLPGVVAIPGASSVEQLEFNVAAADIELSAAARDALTDAARAFRPVPARRFLTDMVHERVLRR</sequence>
<accession>A0A7I7PL66</accession>
<gene>
    <name evidence="2" type="ORF">MNVI_45680</name>
</gene>
<protein>
    <submittedName>
        <fullName evidence="2">Putative oxidoreductase</fullName>
    </submittedName>
</protein>
<dbReference type="InterPro" id="IPR023210">
    <property type="entry name" value="NADP_OxRdtase_dom"/>
</dbReference>
<proteinExistence type="predicted"/>
<evidence type="ECO:0000259" key="1">
    <source>
        <dbReference type="Pfam" id="PF00248"/>
    </source>
</evidence>
<dbReference type="Pfam" id="PF00248">
    <property type="entry name" value="Aldo_ket_red"/>
    <property type="match status" value="1"/>
</dbReference>
<name>A0A7I7PL66_9MYCO</name>
<dbReference type="InterPro" id="IPR036812">
    <property type="entry name" value="NAD(P)_OxRdtase_dom_sf"/>
</dbReference>
<evidence type="ECO:0000313" key="3">
    <source>
        <dbReference type="Proteomes" id="UP000466894"/>
    </source>
</evidence>
<dbReference type="Gene3D" id="3.20.20.100">
    <property type="entry name" value="NADP-dependent oxidoreductase domain"/>
    <property type="match status" value="1"/>
</dbReference>
<dbReference type="InterPro" id="IPR020471">
    <property type="entry name" value="AKR"/>
</dbReference>